<sequence>MTSKSEKSPAGGKTMRQKDSAGRKETIQEEEEGKKCDADSFEEKNKLFFVLFRVLGLVTLRRMGGHYQVSTLHFFVSYLAWTTSPFLGYIASLAWLNIRGNGQHYPLGGLFIIFILCFMPAVQTYSLKYINQSLPAALDHIDTLVHLQPGFKTPLTVFEGKTCEVIKKKIENAKMKTLQERLFQWLPLTMVVISGGGICVSLSVKMMKNVDVSTVINGLPLLIGIVFFQCLPILSTFFIAAFLKWLTRVYSQLAKHCKLTLATWTPSQALNSRHYLEQLQELFVKMNVGFLQFTVSTNIISISASSILCWWSIIIENNIIYVGPLVGNVVCLVVVSEAAANLVIAQEEVVSVVQQEMRKQRAARKNHEELLLFRDILLESTPQVVTLGGYKVNRHLLANVLGFSVSYAYFTY</sequence>
<dbReference type="EMBL" id="JAWZYT010000049">
    <property type="protein sequence ID" value="KAK4328927.1"/>
    <property type="molecule type" value="Genomic_DNA"/>
</dbReference>
<feature type="transmembrane region" description="Helical" evidence="2">
    <location>
        <begin position="319"/>
        <end position="344"/>
    </location>
</feature>
<name>A0AAE1QPD2_9EUCA</name>
<comment type="caution">
    <text evidence="3">The sequence shown here is derived from an EMBL/GenBank/DDBJ whole genome shotgun (WGS) entry which is preliminary data.</text>
</comment>
<feature type="transmembrane region" description="Helical" evidence="2">
    <location>
        <begin position="182"/>
        <end position="204"/>
    </location>
</feature>
<evidence type="ECO:0000313" key="4">
    <source>
        <dbReference type="Proteomes" id="UP001292094"/>
    </source>
</evidence>
<feature type="region of interest" description="Disordered" evidence="1">
    <location>
        <begin position="1"/>
        <end position="35"/>
    </location>
</feature>
<evidence type="ECO:0000313" key="3">
    <source>
        <dbReference type="EMBL" id="KAK4328927.1"/>
    </source>
</evidence>
<organism evidence="3 4">
    <name type="scientific">Petrolisthes manimaculis</name>
    <dbReference type="NCBI Taxonomy" id="1843537"/>
    <lineage>
        <taxon>Eukaryota</taxon>
        <taxon>Metazoa</taxon>
        <taxon>Ecdysozoa</taxon>
        <taxon>Arthropoda</taxon>
        <taxon>Crustacea</taxon>
        <taxon>Multicrustacea</taxon>
        <taxon>Malacostraca</taxon>
        <taxon>Eumalacostraca</taxon>
        <taxon>Eucarida</taxon>
        <taxon>Decapoda</taxon>
        <taxon>Pleocyemata</taxon>
        <taxon>Anomura</taxon>
        <taxon>Galatheoidea</taxon>
        <taxon>Porcellanidae</taxon>
        <taxon>Petrolisthes</taxon>
    </lineage>
</organism>
<keyword evidence="2" id="KW-0812">Transmembrane</keyword>
<feature type="transmembrane region" description="Helical" evidence="2">
    <location>
        <begin position="75"/>
        <end position="98"/>
    </location>
</feature>
<dbReference type="AlphaFoldDB" id="A0AAE1QPD2"/>
<feature type="transmembrane region" description="Helical" evidence="2">
    <location>
        <begin position="290"/>
        <end position="313"/>
    </location>
</feature>
<dbReference type="Proteomes" id="UP001292094">
    <property type="component" value="Unassembled WGS sequence"/>
</dbReference>
<keyword evidence="4" id="KW-1185">Reference proteome</keyword>
<keyword evidence="2" id="KW-0472">Membrane</keyword>
<accession>A0AAE1QPD2</accession>
<evidence type="ECO:0000256" key="2">
    <source>
        <dbReference type="SAM" id="Phobius"/>
    </source>
</evidence>
<protein>
    <submittedName>
        <fullName evidence="3">Uncharacterized protein</fullName>
    </submittedName>
</protein>
<feature type="transmembrane region" description="Helical" evidence="2">
    <location>
        <begin position="104"/>
        <end position="122"/>
    </location>
</feature>
<feature type="compositionally biased region" description="Basic and acidic residues" evidence="1">
    <location>
        <begin position="16"/>
        <end position="35"/>
    </location>
</feature>
<feature type="transmembrane region" description="Helical" evidence="2">
    <location>
        <begin position="219"/>
        <end position="243"/>
    </location>
</feature>
<keyword evidence="2" id="KW-1133">Transmembrane helix</keyword>
<evidence type="ECO:0000256" key="1">
    <source>
        <dbReference type="SAM" id="MobiDB-lite"/>
    </source>
</evidence>
<gene>
    <name evidence="3" type="ORF">Pmani_000677</name>
</gene>
<reference evidence="3" key="1">
    <citation type="submission" date="2023-11" db="EMBL/GenBank/DDBJ databases">
        <title>Genome assemblies of two species of porcelain crab, Petrolisthes cinctipes and Petrolisthes manimaculis (Anomura: Porcellanidae).</title>
        <authorList>
            <person name="Angst P."/>
        </authorList>
    </citation>
    <scope>NUCLEOTIDE SEQUENCE</scope>
    <source>
        <strain evidence="3">PB745_02</strain>
        <tissue evidence="3">Gill</tissue>
    </source>
</reference>
<proteinExistence type="predicted"/>